<feature type="domain" description="Knr4/Smi1-like" evidence="1">
    <location>
        <begin position="186"/>
        <end position="332"/>
    </location>
</feature>
<dbReference type="InterPro" id="IPR037883">
    <property type="entry name" value="Knr4/Smi1-like_sf"/>
</dbReference>
<dbReference type="SUPFAM" id="SSF160631">
    <property type="entry name" value="SMI1/KNR4-like"/>
    <property type="match status" value="1"/>
</dbReference>
<reference evidence="2 3" key="1">
    <citation type="submission" date="2011-11" db="EMBL/GenBank/DDBJ databases">
        <title>The Genome Sequence of Myroides odoratimimus CIP 101113.</title>
        <authorList>
            <person name="Earl A."/>
            <person name="Ward D."/>
            <person name="Feldgarden M."/>
            <person name="Gevers D."/>
            <person name="Huys G."/>
            <person name="Young S.K."/>
            <person name="Zeng Q."/>
            <person name="Gargeya S."/>
            <person name="Fitzgerald M."/>
            <person name="Haas B."/>
            <person name="Abouelleil A."/>
            <person name="Alvarado L."/>
            <person name="Arachchi H.M."/>
            <person name="Berlin A."/>
            <person name="Brown A."/>
            <person name="Chapman S.B."/>
            <person name="Chen Z."/>
            <person name="Dunbar C."/>
            <person name="Freedman E."/>
            <person name="Gearin G."/>
            <person name="Goldberg J."/>
            <person name="Griggs A."/>
            <person name="Gujja S."/>
            <person name="Heiman D."/>
            <person name="Howarth C."/>
            <person name="Larson L."/>
            <person name="Lui A."/>
            <person name="MacDonald P.J.P."/>
            <person name="Montmayeur A."/>
            <person name="Murphy C."/>
            <person name="Neiman D."/>
            <person name="Pearson M."/>
            <person name="Priest M."/>
            <person name="Roberts A."/>
            <person name="Saif S."/>
            <person name="Shea T."/>
            <person name="Shenoy N."/>
            <person name="Sisk P."/>
            <person name="Stolte C."/>
            <person name="Sykes S."/>
            <person name="Wortman J."/>
            <person name="Nusbaum C."/>
            <person name="Birren B."/>
        </authorList>
    </citation>
    <scope>NUCLEOTIDE SEQUENCE [LARGE SCALE GENOMIC DNA]</scope>
    <source>
        <strain evidence="2 3">CIP 101113</strain>
    </source>
</reference>
<protein>
    <recommendedName>
        <fullName evidence="1">Knr4/Smi1-like domain-containing protein</fullName>
    </recommendedName>
</protein>
<dbReference type="SMART" id="SM00860">
    <property type="entry name" value="SMI1_KNR4"/>
    <property type="match status" value="1"/>
</dbReference>
<evidence type="ECO:0000313" key="3">
    <source>
        <dbReference type="Proteomes" id="UP000004834"/>
    </source>
</evidence>
<organism evidence="2 3">
    <name type="scientific">Myroides odoratimimus CIP 101113</name>
    <dbReference type="NCBI Taxonomy" id="883154"/>
    <lineage>
        <taxon>Bacteria</taxon>
        <taxon>Pseudomonadati</taxon>
        <taxon>Bacteroidota</taxon>
        <taxon>Flavobacteriia</taxon>
        <taxon>Flavobacteriales</taxon>
        <taxon>Flavobacteriaceae</taxon>
        <taxon>Myroides</taxon>
    </lineage>
</organism>
<dbReference type="EMBL" id="AGEE01000030">
    <property type="protein sequence ID" value="EHO09767.1"/>
    <property type="molecule type" value="Genomic_DNA"/>
</dbReference>
<dbReference type="InterPro" id="IPR056640">
    <property type="entry name" value="DUF7738"/>
</dbReference>
<gene>
    <name evidence="2" type="ORF">HMPREF9715_02320</name>
</gene>
<dbReference type="AlphaFoldDB" id="A0AAV3F1P1"/>
<evidence type="ECO:0000313" key="2">
    <source>
        <dbReference type="EMBL" id="EHO09767.1"/>
    </source>
</evidence>
<accession>A0AAV3F1P1</accession>
<dbReference type="Pfam" id="PF24880">
    <property type="entry name" value="DUF7738"/>
    <property type="match status" value="1"/>
</dbReference>
<dbReference type="Pfam" id="PF09346">
    <property type="entry name" value="SMI1_KNR4"/>
    <property type="match status" value="1"/>
</dbReference>
<comment type="caution">
    <text evidence="2">The sequence shown here is derived from an EMBL/GenBank/DDBJ whole genome shotgun (WGS) entry which is preliminary data.</text>
</comment>
<proteinExistence type="predicted"/>
<evidence type="ECO:0000259" key="1">
    <source>
        <dbReference type="SMART" id="SM00860"/>
    </source>
</evidence>
<dbReference type="Proteomes" id="UP000004834">
    <property type="component" value="Unassembled WGS sequence"/>
</dbReference>
<sequence>MVNLNFRYVGFLINDTYYDFPIPIESLISEIGQPEVVSLKVNTIYIWHEVGLRAFAKEEGKIEAIEVPFKKVEHKYDPQSTFSGTITISDEYDPMTYYEINKEDRVKLWPEDTNGAFAFCDVCVWYGMKDGKLESLSIRGYNEEESIDILHIDPEFAYLEDIWTNWKGTILEFVDKQNKYYNIKPGITQEELDTVISSSEELVLPAELINFYKGGNVYWNAVTSVFGFNVNGWIYDLLPFEKIVEEWEDVNGVIDEEEEVKEELIAKFDKKLKCDGYVNKRWIPIAEGRNGDYLLYDTDPSESGYYGQIIELQNESWQRNVVANSLKELIESEILYTKTNSEEKFDFILENGEF</sequence>
<name>A0AAV3F1P1_9FLAO</name>
<dbReference type="InterPro" id="IPR018958">
    <property type="entry name" value="Knr4/Smi1-like_dom"/>
</dbReference>